<keyword evidence="3" id="KW-0202">Cytokine</keyword>
<sequence length="164" mass="18347">MAVKILRDVAVVKSLLLLMLGLTFLKDVAAGKNFKAWNAAFPKPDSCPPMEGGNFVKLDIRIVSENHRVPVGGNFQNRSSSPWDYSVNWDPNRFPSEITQAQCRYLGCVDAQGKEDVSMNSVPIQQEMLVLRRKRQGCSVFFQLEKVMVTVGCTCVTPMVHRLS</sequence>
<feature type="signal peptide" evidence="9">
    <location>
        <begin position="1"/>
        <end position="30"/>
    </location>
</feature>
<dbReference type="GO" id="GO:0005125">
    <property type="term" value="F:cytokine activity"/>
    <property type="evidence" value="ECO:0007669"/>
    <property type="project" value="UniProtKB-KW"/>
</dbReference>
<evidence type="ECO:0000256" key="7">
    <source>
        <dbReference type="ARBA" id="ARBA00023180"/>
    </source>
</evidence>
<keyword evidence="8" id="KW-0395">Inflammatory response</keyword>
<dbReference type="GO" id="GO:0045944">
    <property type="term" value="P:positive regulation of transcription by RNA polymerase II"/>
    <property type="evidence" value="ECO:0007669"/>
    <property type="project" value="Ensembl"/>
</dbReference>
<dbReference type="GO" id="GO:0032755">
    <property type="term" value="P:positive regulation of interleukin-6 production"/>
    <property type="evidence" value="ECO:0007669"/>
    <property type="project" value="Ensembl"/>
</dbReference>
<evidence type="ECO:0000256" key="6">
    <source>
        <dbReference type="ARBA" id="ARBA00023157"/>
    </source>
</evidence>
<accession>A0A2K6FKV6</accession>
<evidence type="ECO:0000256" key="8">
    <source>
        <dbReference type="ARBA" id="ARBA00023198"/>
    </source>
</evidence>
<evidence type="ECO:0000256" key="2">
    <source>
        <dbReference type="ARBA" id="ARBA00007236"/>
    </source>
</evidence>
<dbReference type="GO" id="GO:0032663">
    <property type="term" value="P:regulation of interleukin-2 production"/>
    <property type="evidence" value="ECO:0007669"/>
    <property type="project" value="Ensembl"/>
</dbReference>
<gene>
    <name evidence="10" type="primary">IL17F</name>
</gene>
<dbReference type="GO" id="GO:0019955">
    <property type="term" value="F:cytokine binding"/>
    <property type="evidence" value="ECO:0007669"/>
    <property type="project" value="Ensembl"/>
</dbReference>
<reference evidence="10" key="1">
    <citation type="submission" date="2025-08" db="UniProtKB">
        <authorList>
            <consortium name="Ensembl"/>
        </authorList>
    </citation>
    <scope>IDENTIFICATION</scope>
</reference>
<protein>
    <submittedName>
        <fullName evidence="10">Interleukin 17F</fullName>
    </submittedName>
</protein>
<dbReference type="GeneTree" id="ENSGT00940000156618"/>
<comment type="similarity">
    <text evidence="2">Belongs to the IL-17 family.</text>
</comment>
<dbReference type="InterPro" id="IPR029034">
    <property type="entry name" value="Cystine-knot_cytokine"/>
</dbReference>
<name>A0A2K6FKV6_PROCO</name>
<keyword evidence="5 9" id="KW-0732">Signal</keyword>
<dbReference type="PRINTS" id="PR01932">
    <property type="entry name" value="INTRLEUKIN17"/>
</dbReference>
<keyword evidence="6" id="KW-1015">Disulfide bond</keyword>
<organism evidence="10 11">
    <name type="scientific">Propithecus coquereli</name>
    <name type="common">Coquerel's sifaka</name>
    <name type="synonym">Propithecus verreauxi coquereli</name>
    <dbReference type="NCBI Taxonomy" id="379532"/>
    <lineage>
        <taxon>Eukaryota</taxon>
        <taxon>Metazoa</taxon>
        <taxon>Chordata</taxon>
        <taxon>Craniata</taxon>
        <taxon>Vertebrata</taxon>
        <taxon>Euteleostomi</taxon>
        <taxon>Mammalia</taxon>
        <taxon>Eutheria</taxon>
        <taxon>Euarchontoglires</taxon>
        <taxon>Primates</taxon>
        <taxon>Strepsirrhini</taxon>
        <taxon>Lemuriformes</taxon>
        <taxon>Indriidae</taxon>
        <taxon>Propithecus</taxon>
    </lineage>
</organism>
<dbReference type="FunFam" id="2.10.90.10:FF:000038">
    <property type="entry name" value="Interleukin-17A"/>
    <property type="match status" value="1"/>
</dbReference>
<dbReference type="GO" id="GO:0002225">
    <property type="term" value="P:positive regulation of antimicrobial peptide production"/>
    <property type="evidence" value="ECO:0007669"/>
    <property type="project" value="Ensembl"/>
</dbReference>
<keyword evidence="7" id="KW-0325">Glycoprotein</keyword>
<dbReference type="SUPFAM" id="SSF57501">
    <property type="entry name" value="Cystine-knot cytokines"/>
    <property type="match status" value="1"/>
</dbReference>
<dbReference type="GO" id="GO:0016525">
    <property type="term" value="P:negative regulation of angiogenesis"/>
    <property type="evidence" value="ECO:0007669"/>
    <property type="project" value="Ensembl"/>
</dbReference>
<dbReference type="InterPro" id="IPR010345">
    <property type="entry name" value="IL-17_fam"/>
</dbReference>
<keyword evidence="11" id="KW-1185">Reference proteome</keyword>
<comment type="subcellular location">
    <subcellularLocation>
        <location evidence="1">Secreted</location>
    </subcellularLocation>
</comment>
<dbReference type="GO" id="GO:0032761">
    <property type="term" value="P:positive regulation of lymphotoxin A production"/>
    <property type="evidence" value="ECO:0007669"/>
    <property type="project" value="Ensembl"/>
</dbReference>
<dbReference type="GO" id="GO:0046982">
    <property type="term" value="F:protein heterodimerization activity"/>
    <property type="evidence" value="ECO:0007669"/>
    <property type="project" value="Ensembl"/>
</dbReference>
<dbReference type="InterPro" id="IPR020440">
    <property type="entry name" value="IL-17_chr"/>
</dbReference>
<dbReference type="GO" id="GO:0005615">
    <property type="term" value="C:extracellular space"/>
    <property type="evidence" value="ECO:0007669"/>
    <property type="project" value="UniProtKB-KW"/>
</dbReference>
<dbReference type="GO" id="GO:0017015">
    <property type="term" value="P:regulation of transforming growth factor beta receptor signaling pathway"/>
    <property type="evidence" value="ECO:0007669"/>
    <property type="project" value="Ensembl"/>
</dbReference>
<feature type="chain" id="PRO_5014462598" evidence="9">
    <location>
        <begin position="31"/>
        <end position="164"/>
    </location>
</feature>
<dbReference type="Pfam" id="PF06083">
    <property type="entry name" value="IL17"/>
    <property type="match status" value="1"/>
</dbReference>
<dbReference type="GO" id="GO:0042803">
    <property type="term" value="F:protein homodimerization activity"/>
    <property type="evidence" value="ECO:0007669"/>
    <property type="project" value="Ensembl"/>
</dbReference>
<dbReference type="GO" id="GO:0051216">
    <property type="term" value="P:cartilage development"/>
    <property type="evidence" value="ECO:0007669"/>
    <property type="project" value="Ensembl"/>
</dbReference>
<evidence type="ECO:0000256" key="9">
    <source>
        <dbReference type="SAM" id="SignalP"/>
    </source>
</evidence>
<dbReference type="GO" id="GO:0050829">
    <property type="term" value="P:defense response to Gram-negative bacterium"/>
    <property type="evidence" value="ECO:0007669"/>
    <property type="project" value="Ensembl"/>
</dbReference>
<dbReference type="GO" id="GO:2000340">
    <property type="term" value="P:positive regulation of chemokine (C-X-C motif) ligand 1 production"/>
    <property type="evidence" value="ECO:0007669"/>
    <property type="project" value="Ensembl"/>
</dbReference>
<dbReference type="GO" id="GO:0006954">
    <property type="term" value="P:inflammatory response"/>
    <property type="evidence" value="ECO:0007669"/>
    <property type="project" value="UniProtKB-KW"/>
</dbReference>
<evidence type="ECO:0000256" key="3">
    <source>
        <dbReference type="ARBA" id="ARBA00022514"/>
    </source>
</evidence>
<evidence type="ECO:0000256" key="4">
    <source>
        <dbReference type="ARBA" id="ARBA00022525"/>
    </source>
</evidence>
<dbReference type="STRING" id="379532.ENSPCOP00000014593"/>
<dbReference type="GO" id="GO:0032645">
    <property type="term" value="P:regulation of granulocyte macrophage colony-stimulating factor production"/>
    <property type="evidence" value="ECO:0007669"/>
    <property type="project" value="Ensembl"/>
</dbReference>
<evidence type="ECO:0000313" key="11">
    <source>
        <dbReference type="Proteomes" id="UP000233160"/>
    </source>
</evidence>
<dbReference type="Gene3D" id="2.10.90.10">
    <property type="entry name" value="Cystine-knot cytokines"/>
    <property type="match status" value="1"/>
</dbReference>
<dbReference type="GO" id="GO:0005126">
    <property type="term" value="F:cytokine receptor binding"/>
    <property type="evidence" value="ECO:0007669"/>
    <property type="project" value="Ensembl"/>
</dbReference>
<dbReference type="GO" id="GO:0032677">
    <property type="term" value="P:regulation of interleukin-8 production"/>
    <property type="evidence" value="ECO:0007669"/>
    <property type="project" value="Ensembl"/>
</dbReference>
<keyword evidence="4" id="KW-0964">Secreted</keyword>
<reference evidence="10" key="2">
    <citation type="submission" date="2025-09" db="UniProtKB">
        <authorList>
            <consortium name="Ensembl"/>
        </authorList>
    </citation>
    <scope>IDENTIFICATION</scope>
</reference>
<evidence type="ECO:0000256" key="5">
    <source>
        <dbReference type="ARBA" id="ARBA00022729"/>
    </source>
</evidence>
<dbReference type="GO" id="GO:0050830">
    <property type="term" value="P:defense response to Gram-positive bacterium"/>
    <property type="evidence" value="ECO:0007669"/>
    <property type="project" value="Ensembl"/>
</dbReference>
<dbReference type="Ensembl" id="ENSPCOT00000025203.1">
    <property type="protein sequence ID" value="ENSPCOP00000014593.1"/>
    <property type="gene ID" value="ENSPCOG00000018992.1"/>
</dbReference>
<evidence type="ECO:0000313" key="10">
    <source>
        <dbReference type="Ensembl" id="ENSPCOP00000014593.1"/>
    </source>
</evidence>
<proteinExistence type="inferred from homology"/>
<dbReference type="GO" id="GO:0097400">
    <property type="term" value="P:interleukin-17-mediated signaling pathway"/>
    <property type="evidence" value="ECO:0007669"/>
    <property type="project" value="Ensembl"/>
</dbReference>
<evidence type="ECO:0000256" key="1">
    <source>
        <dbReference type="ARBA" id="ARBA00004613"/>
    </source>
</evidence>
<dbReference type="GO" id="GO:1900017">
    <property type="term" value="P:positive regulation of cytokine production involved in inflammatory response"/>
    <property type="evidence" value="ECO:0007669"/>
    <property type="project" value="Ensembl"/>
</dbReference>
<dbReference type="AlphaFoldDB" id="A0A2K6FKV6"/>
<dbReference type="OMA" id="SPWDYNV"/>
<dbReference type="Proteomes" id="UP000233160">
    <property type="component" value="Unassembled WGS sequence"/>
</dbReference>